<dbReference type="InterPro" id="IPR002060">
    <property type="entry name" value="Squ/phyt_synthse"/>
</dbReference>
<comment type="catalytic activity">
    <reaction evidence="18">
        <text>all-trans-lycopene = gamma-carotene</text>
        <dbReference type="Rhea" id="RHEA:32219"/>
        <dbReference type="ChEBI" id="CHEBI:15948"/>
        <dbReference type="ChEBI" id="CHEBI:27740"/>
        <dbReference type="EC" id="5.5.1.19"/>
    </reaction>
</comment>
<dbReference type="EC" id="2.5.1.32" evidence="8"/>
<organism evidence="20 21">
    <name type="scientific">Salinomyces thailandicus</name>
    <dbReference type="NCBI Taxonomy" id="706561"/>
    <lineage>
        <taxon>Eukaryota</taxon>
        <taxon>Fungi</taxon>
        <taxon>Dikarya</taxon>
        <taxon>Ascomycota</taxon>
        <taxon>Pezizomycotina</taxon>
        <taxon>Dothideomycetes</taxon>
        <taxon>Dothideomycetidae</taxon>
        <taxon>Mycosphaerellales</taxon>
        <taxon>Teratosphaeriaceae</taxon>
        <taxon>Salinomyces</taxon>
    </lineage>
</organism>
<evidence type="ECO:0000256" key="19">
    <source>
        <dbReference type="SAM" id="Phobius"/>
    </source>
</evidence>
<feature type="transmembrane region" description="Helical" evidence="19">
    <location>
        <begin position="6"/>
        <end position="26"/>
    </location>
</feature>
<dbReference type="InterPro" id="IPR017825">
    <property type="entry name" value="Lycopene_cyclase_dom"/>
</dbReference>
<keyword evidence="14 19" id="KW-0472">Membrane</keyword>
<dbReference type="PANTHER" id="PTHR31480">
    <property type="entry name" value="BIFUNCTIONAL LYCOPENE CYCLASE/PHYTOENE SYNTHASE"/>
    <property type="match status" value="1"/>
</dbReference>
<comment type="pathway">
    <text evidence="3">Carotenoid biosynthesis; beta-carotene biosynthesis.</text>
</comment>
<dbReference type="GO" id="GO:0016020">
    <property type="term" value="C:membrane"/>
    <property type="evidence" value="ECO:0007669"/>
    <property type="project" value="UniProtKB-SubCell"/>
</dbReference>
<evidence type="ECO:0000256" key="13">
    <source>
        <dbReference type="ARBA" id="ARBA00022989"/>
    </source>
</evidence>
<sequence>MGYDYALVHLTYTLPPALLLTALYLPLFTRLDLYKLVFLITIAVTSTIPWDSYLIRTRIWSYPPNAVLGPTIWQIPVEEVFFFVIQTFNTTLLYLLLSKPVLHSAYLVKEGKGSKEAQKWKYVKVAGQLLFGLTVKKGVDFIRAEGEKTYLGLILVWAAPFLFMLWSLAYQFLVRLPLTSTLLPIVLPTLYLWIVDTLALKRGTWVIEQGTKTGWEVWPALEIEEAVFFLLTNTLIVFGLVAFDNAVAVLNTFPAHFPRVPALPSPAMLVRALLLPAGTYDDDRILGLQQSVERLRAKSRSFYLASSTFQGRLRIDLITLYSFCRVADDLIDNAPTPAEAQAWLRKLKTFLDLSYSGDIKNDRGDLIRGTDKNRGQATLFAVQNFPEDAILTLLLLPTSRLSQEPLYELLKGFEMDLLFTPQNPGGPIKTEADLDLYGARVAGTVALLCIQLVLFHHPLPSTSTSTSSDTDKTKSPQSQRLMAAGHAMGIALQYTNIARDLSIDAAAQRCYLPPPWLKKTKLTPASFLKQLNSTSTSRPASTAEPDDFFTKQVETLRMRLVDRAFEFYEGSRAAIEDLPREARAPMRVAVESYMQIGRELRRGSGGAGGKGRATVPVWKRAVVGWRALLGPAGR</sequence>
<dbReference type="GO" id="GO:0016872">
    <property type="term" value="F:intramolecular lyase activity"/>
    <property type="evidence" value="ECO:0007669"/>
    <property type="project" value="InterPro"/>
</dbReference>
<keyword evidence="10" id="KW-0808">Transferase</keyword>
<feature type="transmembrane region" description="Helical" evidence="19">
    <location>
        <begin position="221"/>
        <end position="243"/>
    </location>
</feature>
<evidence type="ECO:0000313" key="21">
    <source>
        <dbReference type="Proteomes" id="UP000308549"/>
    </source>
</evidence>
<comment type="similarity">
    <text evidence="6">In the C-terminal section; belongs to the phytoene/squalene synthase family.</text>
</comment>
<proteinExistence type="inferred from homology"/>
<evidence type="ECO:0000256" key="12">
    <source>
        <dbReference type="ARBA" id="ARBA00022746"/>
    </source>
</evidence>
<dbReference type="Gene3D" id="1.10.600.10">
    <property type="entry name" value="Farnesyl Diphosphate Synthase"/>
    <property type="match status" value="1"/>
</dbReference>
<comment type="catalytic activity">
    <reaction evidence="1">
        <text>2 (2E,6E,10E)-geranylgeranyl diphosphate = 15-cis-phytoene + 2 diphosphate</text>
        <dbReference type="Rhea" id="RHEA:34475"/>
        <dbReference type="ChEBI" id="CHEBI:27787"/>
        <dbReference type="ChEBI" id="CHEBI:33019"/>
        <dbReference type="ChEBI" id="CHEBI:58756"/>
        <dbReference type="EC" id="2.5.1.32"/>
    </reaction>
</comment>
<keyword evidence="15" id="KW-0413">Isomerase</keyword>
<gene>
    <name evidence="20" type="ORF">B0A50_05552</name>
</gene>
<evidence type="ECO:0000256" key="1">
    <source>
        <dbReference type="ARBA" id="ARBA00001805"/>
    </source>
</evidence>
<dbReference type="NCBIfam" id="TIGR03462">
    <property type="entry name" value="CarR_dom_SF"/>
    <property type="match status" value="2"/>
</dbReference>
<comment type="caution">
    <text evidence="20">The sequence shown here is derived from an EMBL/GenBank/DDBJ whole genome shotgun (WGS) entry which is preliminary data.</text>
</comment>
<dbReference type="SFLD" id="SFLDS00005">
    <property type="entry name" value="Isoprenoid_Synthase_Type_I"/>
    <property type="match status" value="1"/>
</dbReference>
<evidence type="ECO:0000313" key="20">
    <source>
        <dbReference type="EMBL" id="TKA26040.1"/>
    </source>
</evidence>
<evidence type="ECO:0000256" key="5">
    <source>
        <dbReference type="ARBA" id="ARBA00008247"/>
    </source>
</evidence>
<dbReference type="GO" id="GO:0045436">
    <property type="term" value="F:lycopene beta cyclase activity"/>
    <property type="evidence" value="ECO:0007669"/>
    <property type="project" value="UniProtKB-ARBA"/>
</dbReference>
<evidence type="ECO:0000256" key="9">
    <source>
        <dbReference type="ARBA" id="ARBA00018909"/>
    </source>
</evidence>
<evidence type="ECO:0000256" key="17">
    <source>
        <dbReference type="ARBA" id="ARBA00029313"/>
    </source>
</evidence>
<dbReference type="EC" id="5.5.1.19" evidence="7"/>
<dbReference type="Proteomes" id="UP000308549">
    <property type="component" value="Unassembled WGS sequence"/>
</dbReference>
<dbReference type="EMBL" id="NAJL01000031">
    <property type="protein sequence ID" value="TKA26040.1"/>
    <property type="molecule type" value="Genomic_DNA"/>
</dbReference>
<evidence type="ECO:0000256" key="3">
    <source>
        <dbReference type="ARBA" id="ARBA00005089"/>
    </source>
</evidence>
<dbReference type="SFLD" id="SFLDG01018">
    <property type="entry name" value="Squalene/Phytoene_Synthase_Lik"/>
    <property type="match status" value="1"/>
</dbReference>
<dbReference type="Pfam" id="PF00494">
    <property type="entry name" value="SQS_PSY"/>
    <property type="match status" value="1"/>
</dbReference>
<evidence type="ECO:0000256" key="4">
    <source>
        <dbReference type="ARBA" id="ARBA00005172"/>
    </source>
</evidence>
<feature type="transmembrane region" description="Helical" evidence="19">
    <location>
        <begin position="33"/>
        <end position="50"/>
    </location>
</feature>
<evidence type="ECO:0000256" key="16">
    <source>
        <dbReference type="ARBA" id="ARBA00023268"/>
    </source>
</evidence>
<dbReference type="SFLD" id="SFLDG01212">
    <property type="entry name" value="Phytoene_synthase_like"/>
    <property type="match status" value="1"/>
</dbReference>
<evidence type="ECO:0000256" key="18">
    <source>
        <dbReference type="ARBA" id="ARBA00029335"/>
    </source>
</evidence>
<dbReference type="InterPro" id="IPR033904">
    <property type="entry name" value="Trans_IPPS_HH"/>
</dbReference>
<dbReference type="GO" id="GO:0051996">
    <property type="term" value="F:squalene synthase [NAD(P)H] activity"/>
    <property type="evidence" value="ECO:0007669"/>
    <property type="project" value="InterPro"/>
</dbReference>
<comment type="similarity">
    <text evidence="5">In the N-terminal section; belongs to the lycopene beta-cyclase family.</text>
</comment>
<comment type="subcellular location">
    <subcellularLocation>
        <location evidence="2">Membrane</location>
        <topology evidence="2">Multi-pass membrane protein</topology>
    </subcellularLocation>
</comment>
<dbReference type="CDD" id="cd00683">
    <property type="entry name" value="Trans_IPPS_HH"/>
    <property type="match status" value="1"/>
</dbReference>
<dbReference type="OrthoDB" id="6600518at2759"/>
<feature type="transmembrane region" description="Helical" evidence="19">
    <location>
        <begin position="181"/>
        <end position="200"/>
    </location>
</feature>
<keyword evidence="21" id="KW-1185">Reference proteome</keyword>
<dbReference type="InterPro" id="IPR019845">
    <property type="entry name" value="Squalene/phytoene_synthase_CS"/>
</dbReference>
<evidence type="ECO:0000256" key="10">
    <source>
        <dbReference type="ARBA" id="ARBA00022679"/>
    </source>
</evidence>
<evidence type="ECO:0000256" key="2">
    <source>
        <dbReference type="ARBA" id="ARBA00004141"/>
    </source>
</evidence>
<dbReference type="UniPathway" id="UPA00802"/>
<evidence type="ECO:0000256" key="6">
    <source>
        <dbReference type="ARBA" id="ARBA00008406"/>
    </source>
</evidence>
<comment type="catalytic activity">
    <reaction evidence="17">
        <text>gamma-carotene = all-trans-beta-carotene</text>
        <dbReference type="Rhea" id="RHEA:32239"/>
        <dbReference type="ChEBI" id="CHEBI:17579"/>
        <dbReference type="ChEBI" id="CHEBI:27740"/>
        <dbReference type="EC" id="5.5.1.19"/>
    </reaction>
</comment>
<accession>A0A4U0TUQ8</accession>
<dbReference type="SUPFAM" id="SSF48576">
    <property type="entry name" value="Terpenoid synthases"/>
    <property type="match status" value="1"/>
</dbReference>
<feature type="transmembrane region" description="Helical" evidence="19">
    <location>
        <begin position="150"/>
        <end position="169"/>
    </location>
</feature>
<dbReference type="GO" id="GO:0016117">
    <property type="term" value="P:carotenoid biosynthetic process"/>
    <property type="evidence" value="ECO:0007669"/>
    <property type="project" value="UniProtKB-KW"/>
</dbReference>
<keyword evidence="12" id="KW-0125">Carotenoid biosynthesis</keyword>
<evidence type="ECO:0000256" key="15">
    <source>
        <dbReference type="ARBA" id="ARBA00023235"/>
    </source>
</evidence>
<evidence type="ECO:0000256" key="11">
    <source>
        <dbReference type="ARBA" id="ARBA00022692"/>
    </source>
</evidence>
<dbReference type="InterPro" id="IPR044843">
    <property type="entry name" value="Trans_IPPS_bact-type"/>
</dbReference>
<evidence type="ECO:0000256" key="14">
    <source>
        <dbReference type="ARBA" id="ARBA00023136"/>
    </source>
</evidence>
<protein>
    <recommendedName>
        <fullName evidence="9">Bifunctional lycopene cyclase/phytoene synthase</fullName>
        <ecNumber evidence="8">2.5.1.32</ecNumber>
        <ecNumber evidence="7">5.5.1.19</ecNumber>
    </recommendedName>
</protein>
<feature type="transmembrane region" description="Helical" evidence="19">
    <location>
        <begin position="80"/>
        <end position="97"/>
    </location>
</feature>
<keyword evidence="16" id="KW-0511">Multifunctional enzyme</keyword>
<keyword evidence="13 19" id="KW-1133">Transmembrane helix</keyword>
<dbReference type="PROSITE" id="PS01045">
    <property type="entry name" value="SQUALEN_PHYTOEN_SYN_2"/>
    <property type="match status" value="1"/>
</dbReference>
<evidence type="ECO:0000256" key="8">
    <source>
        <dbReference type="ARBA" id="ARBA00012396"/>
    </source>
</evidence>
<dbReference type="AlphaFoldDB" id="A0A4U0TUQ8"/>
<evidence type="ECO:0000256" key="7">
    <source>
        <dbReference type="ARBA" id="ARBA00012242"/>
    </source>
</evidence>
<name>A0A4U0TUQ8_9PEZI</name>
<dbReference type="GO" id="GO:0004311">
    <property type="term" value="F:geranylgeranyl diphosphate synthase activity"/>
    <property type="evidence" value="ECO:0007669"/>
    <property type="project" value="InterPro"/>
</dbReference>
<keyword evidence="11 19" id="KW-0812">Transmembrane</keyword>
<reference evidence="20 21" key="1">
    <citation type="submission" date="2017-03" db="EMBL/GenBank/DDBJ databases">
        <title>Genomes of endolithic fungi from Antarctica.</title>
        <authorList>
            <person name="Coleine C."/>
            <person name="Masonjones S."/>
            <person name="Stajich J.E."/>
        </authorList>
    </citation>
    <scope>NUCLEOTIDE SEQUENCE [LARGE SCALE GENOMIC DNA]</scope>
    <source>
        <strain evidence="20 21">CCFEE 6315</strain>
    </source>
</reference>
<dbReference type="UniPathway" id="UPA00799">
    <property type="reaction ID" value="UER00773"/>
</dbReference>
<comment type="pathway">
    <text evidence="4">Carotenoid biosynthesis; phytoene biosynthesis; all-trans-phytoene from geranylgeranyl diphosphate: step 1/1.</text>
</comment>
<dbReference type="InterPro" id="IPR008949">
    <property type="entry name" value="Isoprenoid_synthase_dom_sf"/>
</dbReference>